<organism evidence="1 2">
    <name type="scientific">Siminovitchia fordii</name>
    <dbReference type="NCBI Taxonomy" id="254759"/>
    <lineage>
        <taxon>Bacteria</taxon>
        <taxon>Bacillati</taxon>
        <taxon>Bacillota</taxon>
        <taxon>Bacilli</taxon>
        <taxon>Bacillales</taxon>
        <taxon>Bacillaceae</taxon>
        <taxon>Siminovitchia</taxon>
    </lineage>
</organism>
<comment type="caution">
    <text evidence="1">The sequence shown here is derived from an EMBL/GenBank/DDBJ whole genome shotgun (WGS) entry which is preliminary data.</text>
</comment>
<name>A0ABQ4K2R4_9BACI</name>
<dbReference type="Proteomes" id="UP000680279">
    <property type="component" value="Unassembled WGS sequence"/>
</dbReference>
<protein>
    <submittedName>
        <fullName evidence="1">Uncharacterized protein</fullName>
    </submittedName>
</protein>
<gene>
    <name evidence="1" type="ORF">J1TS3_04140</name>
</gene>
<evidence type="ECO:0000313" key="2">
    <source>
        <dbReference type="Proteomes" id="UP000680279"/>
    </source>
</evidence>
<evidence type="ECO:0000313" key="1">
    <source>
        <dbReference type="EMBL" id="GIN19280.1"/>
    </source>
</evidence>
<dbReference type="EMBL" id="BOQT01000001">
    <property type="protein sequence ID" value="GIN19280.1"/>
    <property type="molecule type" value="Genomic_DNA"/>
</dbReference>
<proteinExistence type="predicted"/>
<keyword evidence="2" id="KW-1185">Reference proteome</keyword>
<reference evidence="1 2" key="1">
    <citation type="submission" date="2021-03" db="EMBL/GenBank/DDBJ databases">
        <title>Antimicrobial resistance genes in bacteria isolated from Japanese honey, and their potential for conferring macrolide and lincosamide resistance in the American foulbrood pathogen Paenibacillus larvae.</title>
        <authorList>
            <person name="Okamoto M."/>
            <person name="Kumagai M."/>
            <person name="Kanamori H."/>
            <person name="Takamatsu D."/>
        </authorList>
    </citation>
    <scope>NUCLEOTIDE SEQUENCE [LARGE SCALE GENOMIC DNA]</scope>
    <source>
        <strain evidence="1 2">J1TS3</strain>
    </source>
</reference>
<accession>A0ABQ4K2R4</accession>
<sequence>MYVYNLVTPFILNTHYMILPKTVAGKTSTEAVKKAQIYDNPASRLYFGMEKYYSRHESITCSIMSVE</sequence>